<accession>A0A2R5GN69</accession>
<evidence type="ECO:0000259" key="9">
    <source>
        <dbReference type="Pfam" id="PF15911"/>
    </source>
</evidence>
<dbReference type="GO" id="GO:0030991">
    <property type="term" value="C:intraciliary transport particle A"/>
    <property type="evidence" value="ECO:0007669"/>
    <property type="project" value="TreeGrafter"/>
</dbReference>
<dbReference type="InterPro" id="IPR039468">
    <property type="entry name" value="WDR19_WD40_rpt"/>
</dbReference>
<dbReference type="InterPro" id="IPR001680">
    <property type="entry name" value="WD40_rpt"/>
</dbReference>
<evidence type="ECO:0000256" key="8">
    <source>
        <dbReference type="SAM" id="MobiDB-lite"/>
    </source>
</evidence>
<evidence type="ECO:0000259" key="11">
    <source>
        <dbReference type="Pfam" id="PF24762"/>
    </source>
</evidence>
<dbReference type="InterPro" id="IPR036322">
    <property type="entry name" value="WD40_repeat_dom_sf"/>
</dbReference>
<feature type="region of interest" description="Disordered" evidence="8">
    <location>
        <begin position="1407"/>
        <end position="1454"/>
    </location>
</feature>
<comment type="subcellular location">
    <subcellularLocation>
        <location evidence="1">Cell projection</location>
        <location evidence="1">Cilium</location>
    </subcellularLocation>
</comment>
<evidence type="ECO:0000256" key="1">
    <source>
        <dbReference type="ARBA" id="ARBA00004138"/>
    </source>
</evidence>
<dbReference type="InParanoid" id="A0A2R5GN69"/>
<feature type="domain" description="IF140/IFT172/WDR19 TPR" evidence="11">
    <location>
        <begin position="964"/>
        <end position="1124"/>
    </location>
</feature>
<feature type="domain" description="WDR19 WD40 repeat" evidence="9">
    <location>
        <begin position="377"/>
        <end position="670"/>
    </location>
</feature>
<keyword evidence="6" id="KW-0969">Cilium</keyword>
<gene>
    <name evidence="12" type="ORF">FCC1311_085772</name>
</gene>
<evidence type="ECO:0000313" key="13">
    <source>
        <dbReference type="Proteomes" id="UP000241890"/>
    </source>
</evidence>
<keyword evidence="2" id="KW-0853">WD repeat</keyword>
<dbReference type="Pfam" id="PF24762">
    <property type="entry name" value="TPR_IF140-IFT172"/>
    <property type="match status" value="1"/>
</dbReference>
<dbReference type="InterPro" id="IPR011990">
    <property type="entry name" value="TPR-like_helical_dom_sf"/>
</dbReference>
<keyword evidence="13" id="KW-1185">Reference proteome</keyword>
<evidence type="ECO:0000256" key="2">
    <source>
        <dbReference type="ARBA" id="ARBA00022574"/>
    </source>
</evidence>
<keyword evidence="4" id="KW-0970">Cilium biogenesis/degradation</keyword>
<evidence type="ECO:0000313" key="12">
    <source>
        <dbReference type="EMBL" id="GBG32352.1"/>
    </source>
</evidence>
<dbReference type="Proteomes" id="UP000241890">
    <property type="component" value="Unassembled WGS sequence"/>
</dbReference>
<reference evidence="12 13" key="1">
    <citation type="submission" date="2017-12" db="EMBL/GenBank/DDBJ databases">
        <title>Sequencing, de novo assembly and annotation of complete genome of a new Thraustochytrid species, strain FCC1311.</title>
        <authorList>
            <person name="Sedici K."/>
            <person name="Godart F."/>
            <person name="Aiese Cigliano R."/>
            <person name="Sanseverino W."/>
            <person name="Barakat M."/>
            <person name="Ortet P."/>
            <person name="Marechal E."/>
            <person name="Cagnac O."/>
            <person name="Amato A."/>
        </authorList>
    </citation>
    <scope>NUCLEOTIDE SEQUENCE [LARGE SCALE GENOMIC DNA]</scope>
</reference>
<dbReference type="Gene3D" id="2.130.10.10">
    <property type="entry name" value="YVTN repeat-like/Quinoprotein amine dehydrogenase"/>
    <property type="match status" value="2"/>
</dbReference>
<sequence length="1454" mass="160768">MKPLFELDEGCHGHGPVQSCWQHDGSYLASCGLNGLVQIYDRHGQQHDELRLPSKARVLSIDWDRDGELLAILQEKATSVSLYSVHKRKLTSLEANLKIPQFLAWSRLGPQLVIGTGNGSVVMYRKDTLRQESLVGKHSGPIVSGVWSAHENLFALAGEDKTISISTADGTTEAQFSLRGIPGRIAFAPPQGVKDSLGPVASSESKQRDGAAGSSAWTLCASVKSEMLVLYSMHGTPAELPFAQRYGKLVAFEWLSNRIIVAGFTTGQVVAVRVDTGMFGEEIFSSRLHRTSLTNLVVSRTLQRIASCGDSSVHVIDTESWRENTEEKINLENEEGNLARMSWTLDGQILTVATKTGRLYNFLTKMPMVNDSYGVNVAYLSSLREIAIVDALDAQRGVRSSPIRVPTSVEPAFVALGGEHVVVGMNNRAWFYRFQNNEDPNQTDVLVNEVEYLASVDKICLNDQFSAALCGGRIHLQPIEASNEVENQVFPAPECGEATCMAMTPSFLIYATTDGTLQFFSLADGQAIAPSELRHAHPIRAIYPNAAGTRIVFIDQTGSGFLYNPIDSQVCEVPDLNADTVRIIWDGLDPFVFVASTSHELSTYTYSPLTINGPEVTKVGPLEVQESGDVITEPLSTQLPSGFVALTSFAGIVTCQMPNAQLNRVMLGSHEALHSMEHTSESNRAKFEQSLALRKLQEAWHMALLLESRPMWLALSGRAMEEMNIDMAIRVWRQLGDAGMVMALERIKFVEDKHLLAGHIAALFGDYSQAQELYLLSSAPNTALVMRKDLMHWEQALKIAETVAPHEIPHISVEYAKQLEFKGEYRQALQVFESAMQGLLASPETQDADDAEEMYGSNPALDGDAREEDSGEAAAATKKKLCAAGIARMTLRAGNIPKGVALALDLDDPVVSRECAEILVASKQFPDAATLFEKAGEFEEAASIYIKAKNYSAAQPLLDQVTAPRLHLQLAKAKEAEKDFRTAAEEYEKGKDIDSVIRLSLEHLRQPEKAFTLVRKHQTPVGAELAARYCQSVNDFQGAIEFLLMAKRAEDAFELATAHDTMEVFESALGGDGTPEQYSSIAKYYETKQQWSKAAEFYGVCGQHHKALKLYLQCNELERATEVVGRARSDMLTHALIDYLMGETNGVVQDPVHIFRLYMALGNYPQAARTAMVIAHQERENGNYKSAHKTLYETYRELEARGIRVPQSLRSAFLLLHSYLLVKKRIKVDDHAGAARLLVRVAKSISKFPAHTVPILTSAVIECHRGGLKKTAFEYASRLMQPEHRAELAGNYRTRIEAIVRRRGRSELADAEQGRSECPYTSEMIPDYDLTCPRTKNHIPFCVVTGRHMVADDWCVCPVSKMPALYSEYVKYLESVKTPEERVDPVCGEPVSVVELRRLENPKSYLDMFSSSLGEEDDDEEDDDTEEDNANDIQGRLSKASRASGNDMGGDGEE</sequence>
<dbReference type="PANTHER" id="PTHR14920">
    <property type="entry name" value="OSMOTIC AVOIDANCE ABNORMAL PROTEIN 1/WD REPEAT MEMBRANE PROTEIN"/>
    <property type="match status" value="1"/>
</dbReference>
<dbReference type="InterPro" id="IPR011044">
    <property type="entry name" value="Quino_amine_DH_bsu"/>
</dbReference>
<keyword evidence="5" id="KW-0802">TPR repeat</keyword>
<dbReference type="Pfam" id="PF23389">
    <property type="entry name" value="Beta-prop_WDR19_1st"/>
    <property type="match status" value="1"/>
</dbReference>
<dbReference type="GO" id="GO:0035721">
    <property type="term" value="P:intraciliary retrograde transport"/>
    <property type="evidence" value="ECO:0007669"/>
    <property type="project" value="InterPro"/>
</dbReference>
<protein>
    <submittedName>
        <fullName evidence="12">WD repeat-containing protein 19</fullName>
    </submittedName>
</protein>
<dbReference type="EMBL" id="BEYU01000121">
    <property type="protein sequence ID" value="GBG32352.1"/>
    <property type="molecule type" value="Genomic_DNA"/>
</dbReference>
<proteinExistence type="predicted"/>
<dbReference type="GO" id="GO:0060271">
    <property type="term" value="P:cilium assembly"/>
    <property type="evidence" value="ECO:0007669"/>
    <property type="project" value="TreeGrafter"/>
</dbReference>
<dbReference type="SUPFAM" id="SSF50978">
    <property type="entry name" value="WD40 repeat-like"/>
    <property type="match status" value="1"/>
</dbReference>
<keyword evidence="3" id="KW-0677">Repeat</keyword>
<organism evidence="12 13">
    <name type="scientific">Hondaea fermentalgiana</name>
    <dbReference type="NCBI Taxonomy" id="2315210"/>
    <lineage>
        <taxon>Eukaryota</taxon>
        <taxon>Sar</taxon>
        <taxon>Stramenopiles</taxon>
        <taxon>Bigyra</taxon>
        <taxon>Labyrinthulomycetes</taxon>
        <taxon>Thraustochytrida</taxon>
        <taxon>Thraustochytriidae</taxon>
        <taxon>Hondaea</taxon>
    </lineage>
</organism>
<feature type="compositionally biased region" description="Acidic residues" evidence="8">
    <location>
        <begin position="1414"/>
        <end position="1430"/>
    </location>
</feature>
<dbReference type="GO" id="GO:0008104">
    <property type="term" value="P:intracellular protein localization"/>
    <property type="evidence" value="ECO:0007669"/>
    <property type="project" value="UniProtKB-ARBA"/>
</dbReference>
<evidence type="ECO:0000259" key="10">
    <source>
        <dbReference type="Pfam" id="PF23389"/>
    </source>
</evidence>
<dbReference type="InterPro" id="IPR015943">
    <property type="entry name" value="WD40/YVTN_repeat-like_dom_sf"/>
</dbReference>
<dbReference type="FunFam" id="1.25.40.470:FF:000009">
    <property type="entry name" value="WD repeat-containing protein 19 isoform X1"/>
    <property type="match status" value="1"/>
</dbReference>
<dbReference type="OrthoDB" id="10250638at2759"/>
<evidence type="ECO:0000256" key="5">
    <source>
        <dbReference type="ARBA" id="ARBA00022803"/>
    </source>
</evidence>
<comment type="caution">
    <text evidence="12">The sequence shown here is derived from an EMBL/GenBank/DDBJ whole genome shotgun (WGS) entry which is preliminary data.</text>
</comment>
<feature type="domain" description="WDR19 first beta-propeller" evidence="10">
    <location>
        <begin position="18"/>
        <end position="357"/>
    </location>
</feature>
<dbReference type="PANTHER" id="PTHR14920:SF0">
    <property type="entry name" value="WD REPEAT DOMAIN 19"/>
    <property type="match status" value="1"/>
</dbReference>
<dbReference type="SUPFAM" id="SSF48452">
    <property type="entry name" value="TPR-like"/>
    <property type="match status" value="1"/>
</dbReference>
<dbReference type="InterPro" id="IPR056168">
    <property type="entry name" value="TPR_IF140/IFT172/WDR19"/>
</dbReference>
<feature type="region of interest" description="Disordered" evidence="8">
    <location>
        <begin position="844"/>
        <end position="873"/>
    </location>
</feature>
<dbReference type="InterPro" id="IPR040379">
    <property type="entry name" value="WDR19/dyf-2"/>
</dbReference>
<evidence type="ECO:0000256" key="4">
    <source>
        <dbReference type="ARBA" id="ARBA00022794"/>
    </source>
</evidence>
<dbReference type="SUPFAM" id="SSF50969">
    <property type="entry name" value="YVTN repeat-like/Quinoprotein amine dehydrogenase"/>
    <property type="match status" value="1"/>
</dbReference>
<name>A0A2R5GN69_9STRA</name>
<dbReference type="Gene3D" id="1.25.40.10">
    <property type="entry name" value="Tetratricopeptide repeat domain"/>
    <property type="match status" value="1"/>
</dbReference>
<dbReference type="GO" id="GO:0005929">
    <property type="term" value="C:cilium"/>
    <property type="evidence" value="ECO:0007669"/>
    <property type="project" value="UniProtKB-SubCell"/>
</dbReference>
<dbReference type="InterPro" id="IPR057855">
    <property type="entry name" value="Beta-prop_WDR19_1st"/>
</dbReference>
<dbReference type="Pfam" id="PF15911">
    <property type="entry name" value="Beta-prop_WDR19_2nd"/>
    <property type="match status" value="1"/>
</dbReference>
<dbReference type="Gene3D" id="1.25.40.470">
    <property type="match status" value="2"/>
</dbReference>
<dbReference type="SMART" id="SM00320">
    <property type="entry name" value="WD40"/>
    <property type="match status" value="6"/>
</dbReference>
<keyword evidence="7" id="KW-0966">Cell projection</keyword>
<evidence type="ECO:0000256" key="6">
    <source>
        <dbReference type="ARBA" id="ARBA00023069"/>
    </source>
</evidence>
<evidence type="ECO:0000256" key="7">
    <source>
        <dbReference type="ARBA" id="ARBA00023273"/>
    </source>
</evidence>
<evidence type="ECO:0000256" key="3">
    <source>
        <dbReference type="ARBA" id="ARBA00022737"/>
    </source>
</evidence>